<proteinExistence type="predicted"/>
<reference evidence="1" key="2">
    <citation type="journal article" date="2015" name="Data Brief">
        <title>Shoot transcriptome of the giant reed, Arundo donax.</title>
        <authorList>
            <person name="Barrero R.A."/>
            <person name="Guerrero F.D."/>
            <person name="Moolhuijzen P."/>
            <person name="Goolsby J.A."/>
            <person name="Tidwell J."/>
            <person name="Bellgard S.E."/>
            <person name="Bellgard M.I."/>
        </authorList>
    </citation>
    <scope>NUCLEOTIDE SEQUENCE</scope>
    <source>
        <tissue evidence="1">Shoot tissue taken approximately 20 cm above the soil surface</tissue>
    </source>
</reference>
<dbReference type="AlphaFoldDB" id="A0A0A9E7J9"/>
<sequence>MACAPERITSSSTVKFLRRKLRISSCTVKVESGRSRCASAAEETTPSRRPAGGSKWTWPLLRMLAASRPA</sequence>
<organism evidence="1">
    <name type="scientific">Arundo donax</name>
    <name type="common">Giant reed</name>
    <name type="synonym">Donax arundinaceus</name>
    <dbReference type="NCBI Taxonomy" id="35708"/>
    <lineage>
        <taxon>Eukaryota</taxon>
        <taxon>Viridiplantae</taxon>
        <taxon>Streptophyta</taxon>
        <taxon>Embryophyta</taxon>
        <taxon>Tracheophyta</taxon>
        <taxon>Spermatophyta</taxon>
        <taxon>Magnoliopsida</taxon>
        <taxon>Liliopsida</taxon>
        <taxon>Poales</taxon>
        <taxon>Poaceae</taxon>
        <taxon>PACMAD clade</taxon>
        <taxon>Arundinoideae</taxon>
        <taxon>Arundineae</taxon>
        <taxon>Arundo</taxon>
    </lineage>
</organism>
<name>A0A0A9E7J9_ARUDO</name>
<accession>A0A0A9E7J9</accession>
<dbReference type="EMBL" id="GBRH01204025">
    <property type="protein sequence ID" value="JAD93870.1"/>
    <property type="molecule type" value="Transcribed_RNA"/>
</dbReference>
<protein>
    <submittedName>
        <fullName evidence="1">Uncharacterized protein</fullName>
    </submittedName>
</protein>
<reference evidence="1" key="1">
    <citation type="submission" date="2014-09" db="EMBL/GenBank/DDBJ databases">
        <authorList>
            <person name="Magalhaes I.L.F."/>
            <person name="Oliveira U."/>
            <person name="Santos F.R."/>
            <person name="Vidigal T.H.D.A."/>
            <person name="Brescovit A.D."/>
            <person name="Santos A.J."/>
        </authorList>
    </citation>
    <scope>NUCLEOTIDE SEQUENCE</scope>
    <source>
        <tissue evidence="1">Shoot tissue taken approximately 20 cm above the soil surface</tissue>
    </source>
</reference>
<evidence type="ECO:0000313" key="1">
    <source>
        <dbReference type="EMBL" id="JAD93870.1"/>
    </source>
</evidence>